<dbReference type="Proteomes" id="UP000091820">
    <property type="component" value="Unassembled WGS sequence"/>
</dbReference>
<dbReference type="EnsemblMetazoa" id="GBRI003257-RA">
    <property type="protein sequence ID" value="GBRI003257-PA"/>
    <property type="gene ID" value="GBRI003257"/>
</dbReference>
<feature type="transmembrane region" description="Helical" evidence="1">
    <location>
        <begin position="20"/>
        <end position="42"/>
    </location>
</feature>
<reference evidence="3" key="1">
    <citation type="submission" date="2014-03" db="EMBL/GenBank/DDBJ databases">
        <authorList>
            <person name="Aksoy S."/>
            <person name="Warren W."/>
            <person name="Wilson R.K."/>
        </authorList>
    </citation>
    <scope>NUCLEOTIDE SEQUENCE [LARGE SCALE GENOMIC DNA]</scope>
    <source>
        <strain evidence="3">IAEA</strain>
    </source>
</reference>
<dbReference type="VEuPathDB" id="VectorBase:GBRI003257"/>
<protein>
    <submittedName>
        <fullName evidence="2">Uncharacterized protein</fullName>
    </submittedName>
</protein>
<accession>A0A1A9W1T2</accession>
<name>A0A1A9W1T2_9MUSC</name>
<proteinExistence type="predicted"/>
<keyword evidence="1" id="KW-0812">Transmembrane</keyword>
<evidence type="ECO:0000256" key="1">
    <source>
        <dbReference type="SAM" id="Phobius"/>
    </source>
</evidence>
<evidence type="ECO:0000313" key="2">
    <source>
        <dbReference type="EnsemblMetazoa" id="GBRI003257-PA"/>
    </source>
</evidence>
<keyword evidence="3" id="KW-1185">Reference proteome</keyword>
<reference evidence="2" key="2">
    <citation type="submission" date="2020-05" db="UniProtKB">
        <authorList>
            <consortium name="EnsemblMetazoa"/>
        </authorList>
    </citation>
    <scope>IDENTIFICATION</scope>
    <source>
        <strain evidence="2">IAEA</strain>
    </source>
</reference>
<evidence type="ECO:0000313" key="3">
    <source>
        <dbReference type="Proteomes" id="UP000091820"/>
    </source>
</evidence>
<organism evidence="2 3">
    <name type="scientific">Glossina brevipalpis</name>
    <dbReference type="NCBI Taxonomy" id="37001"/>
    <lineage>
        <taxon>Eukaryota</taxon>
        <taxon>Metazoa</taxon>
        <taxon>Ecdysozoa</taxon>
        <taxon>Arthropoda</taxon>
        <taxon>Hexapoda</taxon>
        <taxon>Insecta</taxon>
        <taxon>Pterygota</taxon>
        <taxon>Neoptera</taxon>
        <taxon>Endopterygota</taxon>
        <taxon>Diptera</taxon>
        <taxon>Brachycera</taxon>
        <taxon>Muscomorpha</taxon>
        <taxon>Hippoboscoidea</taxon>
        <taxon>Glossinidae</taxon>
        <taxon>Glossina</taxon>
    </lineage>
</organism>
<sequence length="473" mass="52244">MNGFSVIAKPVFSFTANAVIAQEVIVSGMSFVIVAVVALSLLRKTIGRKEISSMKAREKSNLNLSSEKSLVVSQRSNISQQFSSFLDEYEIMNSHCRLYFRNRNFEKKTLSGKTTYFSRCSNNHTSLKSCRILTGSVAKSSSLLDGKIKKEPRNLLSTSSRELLLTKKKAYTYPSAFTPHSICILHTGLGSDSLRSLAPYNSRLKPIRFASPANGDTALIFNSISPTTVGRIIKDALSPLFGVSQRSNISQQFSSFLDEYEIMNSHCRLYIGEVTMTITLCYNNRNHPCNGAVFYTGRVGCCGTWGLNEIEPYVDVPGNTDHLEFSGEWPISGEYVRRSIMAHSSNGTASPFHPGLSLIIHPFEAAVKCVAYHYSGKWALVITTKPDFCPGFGLFAASLMAIFKSRSNLIGRRFSSKIKRRYCTKSPGLYNALSDGPIMPTLKVAGRSASCNVTLTEYLRFECTVPGATIDNQ</sequence>
<dbReference type="AlphaFoldDB" id="A0A1A9W1T2"/>
<keyword evidence="1" id="KW-0472">Membrane</keyword>
<keyword evidence="1" id="KW-1133">Transmembrane helix</keyword>